<comment type="cofactor">
    <cofactor evidence="11">
        <name>heme</name>
        <dbReference type="ChEBI" id="CHEBI:30413"/>
    </cofactor>
</comment>
<evidence type="ECO:0000313" key="14">
    <source>
        <dbReference type="Proteomes" id="UP001417504"/>
    </source>
</evidence>
<keyword evidence="6" id="KW-1133">Transmembrane helix</keyword>
<evidence type="ECO:0000256" key="5">
    <source>
        <dbReference type="ARBA" id="ARBA00022723"/>
    </source>
</evidence>
<dbReference type="Proteomes" id="UP001417504">
    <property type="component" value="Unassembled WGS sequence"/>
</dbReference>
<dbReference type="InterPro" id="IPR017972">
    <property type="entry name" value="Cyt_P450_CS"/>
</dbReference>
<name>A0AAP0HW03_9MAGN</name>
<evidence type="ECO:0000256" key="12">
    <source>
        <dbReference type="RuleBase" id="RU000461"/>
    </source>
</evidence>
<dbReference type="InterPro" id="IPR001128">
    <property type="entry name" value="Cyt_P450"/>
</dbReference>
<evidence type="ECO:0000256" key="7">
    <source>
        <dbReference type="ARBA" id="ARBA00023002"/>
    </source>
</evidence>
<reference evidence="13 14" key="1">
    <citation type="submission" date="2024-01" db="EMBL/GenBank/DDBJ databases">
        <title>Genome assemblies of Stephania.</title>
        <authorList>
            <person name="Yang L."/>
        </authorList>
    </citation>
    <scope>NUCLEOTIDE SEQUENCE [LARGE SCALE GENOMIC DNA]</scope>
    <source>
        <strain evidence="13">QJT</strain>
        <tissue evidence="13">Leaf</tissue>
    </source>
</reference>
<dbReference type="GO" id="GO:0016020">
    <property type="term" value="C:membrane"/>
    <property type="evidence" value="ECO:0007669"/>
    <property type="project" value="UniProtKB-SubCell"/>
</dbReference>
<accession>A0AAP0HW03</accession>
<dbReference type="SUPFAM" id="SSF48264">
    <property type="entry name" value="Cytochrome P450"/>
    <property type="match status" value="1"/>
</dbReference>
<keyword evidence="14" id="KW-1185">Reference proteome</keyword>
<dbReference type="GO" id="GO:0004497">
    <property type="term" value="F:monooxygenase activity"/>
    <property type="evidence" value="ECO:0007669"/>
    <property type="project" value="UniProtKB-KW"/>
</dbReference>
<evidence type="ECO:0000256" key="10">
    <source>
        <dbReference type="ARBA" id="ARBA00023136"/>
    </source>
</evidence>
<sequence length="536" mass="61016">MESYMVLLLFTAIIAYLLWFSFICRALKGPRVWPLLGSLPGLVENTDRMHDWIADNLRACGGTYQTCICALPFVAKKQGMVTVTCDPKNIEHILKTRFDNYPKGPTWHAVFHDLLGDGIFNSDGDTWLFQRKTAALEFTTRTLRVAMGRWVNRAIKQRFCPILSSAQDNGRPLDLQDLLLRLTFDNICGLAFGMDPETLSEGMPDNAFATAFDRATEASLQRFILPEAFWKLKRWLGLGMEVSLSKSLKCIDGFLTNVIQTRKQELLLTQHKHDDLLSRFMKKKESYSDAFLQHVALNFILAGRDTSSVALSWFFWLVTLHPRVEEKILTEICTVLMETRGQEDISRWVDEPLGFDEVDRLMYLKAALSETLRLYPSVPEDSKHVVVDDVLPDGTFVPAGSSITYSIYSTGRMKSTWGEDYGEFRPERWMSADGKRYESQDAYKFVSFNAGPRICLGKDLAFLQMKSIAAALLLRHRVELVPGHRVEQKMSLTLFMKYGLKVNMRPRDLTGIIAKIRQGQKGNDCITNNVTTEVVV</sequence>
<keyword evidence="8 11" id="KW-0408">Iron</keyword>
<evidence type="ECO:0000256" key="2">
    <source>
        <dbReference type="ARBA" id="ARBA00010617"/>
    </source>
</evidence>
<keyword evidence="7 12" id="KW-0560">Oxidoreductase</keyword>
<dbReference type="PRINTS" id="PR00385">
    <property type="entry name" value="P450"/>
</dbReference>
<evidence type="ECO:0000313" key="13">
    <source>
        <dbReference type="EMBL" id="KAK9103663.1"/>
    </source>
</evidence>
<evidence type="ECO:0000256" key="4">
    <source>
        <dbReference type="ARBA" id="ARBA00022692"/>
    </source>
</evidence>
<evidence type="ECO:0000256" key="8">
    <source>
        <dbReference type="ARBA" id="ARBA00023004"/>
    </source>
</evidence>
<keyword evidence="10" id="KW-0472">Membrane</keyword>
<evidence type="ECO:0000256" key="11">
    <source>
        <dbReference type="PIRSR" id="PIRSR602401-1"/>
    </source>
</evidence>
<comment type="similarity">
    <text evidence="2 12">Belongs to the cytochrome P450 family.</text>
</comment>
<feature type="binding site" description="axial binding residue" evidence="11">
    <location>
        <position position="455"/>
    </location>
    <ligand>
        <name>heme</name>
        <dbReference type="ChEBI" id="CHEBI:30413"/>
    </ligand>
    <ligandPart>
        <name>Fe</name>
        <dbReference type="ChEBI" id="CHEBI:18248"/>
    </ligandPart>
</feature>
<proteinExistence type="inferred from homology"/>
<dbReference type="GO" id="GO:0005506">
    <property type="term" value="F:iron ion binding"/>
    <property type="evidence" value="ECO:0007669"/>
    <property type="project" value="InterPro"/>
</dbReference>
<dbReference type="PANTHER" id="PTHR24296">
    <property type="entry name" value="CYTOCHROME P450"/>
    <property type="match status" value="1"/>
</dbReference>
<dbReference type="GO" id="GO:0006629">
    <property type="term" value="P:lipid metabolic process"/>
    <property type="evidence" value="ECO:0007669"/>
    <property type="project" value="UniProtKB-ARBA"/>
</dbReference>
<organism evidence="13 14">
    <name type="scientific">Stephania japonica</name>
    <dbReference type="NCBI Taxonomy" id="461633"/>
    <lineage>
        <taxon>Eukaryota</taxon>
        <taxon>Viridiplantae</taxon>
        <taxon>Streptophyta</taxon>
        <taxon>Embryophyta</taxon>
        <taxon>Tracheophyta</taxon>
        <taxon>Spermatophyta</taxon>
        <taxon>Magnoliopsida</taxon>
        <taxon>Ranunculales</taxon>
        <taxon>Menispermaceae</taxon>
        <taxon>Menispermoideae</taxon>
        <taxon>Cissampelideae</taxon>
        <taxon>Stephania</taxon>
    </lineage>
</organism>
<dbReference type="CDD" id="cd11064">
    <property type="entry name" value="CYP86A"/>
    <property type="match status" value="1"/>
</dbReference>
<dbReference type="AlphaFoldDB" id="A0AAP0HW03"/>
<dbReference type="Gene3D" id="1.10.630.10">
    <property type="entry name" value="Cytochrome P450"/>
    <property type="match status" value="1"/>
</dbReference>
<keyword evidence="4" id="KW-0812">Transmembrane</keyword>
<gene>
    <name evidence="13" type="ORF">Sjap_020917</name>
</gene>
<keyword evidence="3 11" id="KW-0349">Heme</keyword>
<protein>
    <recommendedName>
        <fullName evidence="15">Cytochrome P450</fullName>
    </recommendedName>
</protein>
<dbReference type="GO" id="GO:0044550">
    <property type="term" value="P:secondary metabolite biosynthetic process"/>
    <property type="evidence" value="ECO:0007669"/>
    <property type="project" value="UniProtKB-ARBA"/>
</dbReference>
<evidence type="ECO:0000256" key="1">
    <source>
        <dbReference type="ARBA" id="ARBA00004167"/>
    </source>
</evidence>
<dbReference type="PROSITE" id="PS00086">
    <property type="entry name" value="CYTOCHROME_P450"/>
    <property type="match status" value="1"/>
</dbReference>
<evidence type="ECO:0000256" key="6">
    <source>
        <dbReference type="ARBA" id="ARBA00022989"/>
    </source>
</evidence>
<keyword evidence="9 12" id="KW-0503">Monooxygenase</keyword>
<dbReference type="EMBL" id="JBBNAE010000008">
    <property type="protein sequence ID" value="KAK9103663.1"/>
    <property type="molecule type" value="Genomic_DNA"/>
</dbReference>
<dbReference type="PRINTS" id="PR00463">
    <property type="entry name" value="EP450I"/>
</dbReference>
<comment type="caution">
    <text evidence="13">The sequence shown here is derived from an EMBL/GenBank/DDBJ whole genome shotgun (WGS) entry which is preliminary data.</text>
</comment>
<dbReference type="InterPro" id="IPR036396">
    <property type="entry name" value="Cyt_P450_sf"/>
</dbReference>
<keyword evidence="5 11" id="KW-0479">Metal-binding</keyword>
<dbReference type="Pfam" id="PF00067">
    <property type="entry name" value="p450"/>
    <property type="match status" value="1"/>
</dbReference>
<evidence type="ECO:0000256" key="9">
    <source>
        <dbReference type="ARBA" id="ARBA00023033"/>
    </source>
</evidence>
<comment type="subcellular location">
    <subcellularLocation>
        <location evidence="1">Membrane</location>
        <topology evidence="1">Single-pass membrane protein</topology>
    </subcellularLocation>
</comment>
<evidence type="ECO:0000256" key="3">
    <source>
        <dbReference type="ARBA" id="ARBA00022617"/>
    </source>
</evidence>
<evidence type="ECO:0008006" key="15">
    <source>
        <dbReference type="Google" id="ProtNLM"/>
    </source>
</evidence>
<dbReference type="GO" id="GO:0020037">
    <property type="term" value="F:heme binding"/>
    <property type="evidence" value="ECO:0007669"/>
    <property type="project" value="InterPro"/>
</dbReference>
<dbReference type="GO" id="GO:0016705">
    <property type="term" value="F:oxidoreductase activity, acting on paired donors, with incorporation or reduction of molecular oxygen"/>
    <property type="evidence" value="ECO:0007669"/>
    <property type="project" value="InterPro"/>
</dbReference>
<dbReference type="FunFam" id="1.10.630.10:FF:000044">
    <property type="entry name" value="Cytochrome P450"/>
    <property type="match status" value="1"/>
</dbReference>
<dbReference type="InterPro" id="IPR002401">
    <property type="entry name" value="Cyt_P450_E_grp-I"/>
</dbReference>